<name>A0A371RI51_9PROT</name>
<keyword evidence="2 3" id="KW-0378">Hydrolase</keyword>
<dbReference type="InterPro" id="IPR019826">
    <property type="entry name" value="Carboxylesterase_B_AS"/>
</dbReference>
<dbReference type="SUPFAM" id="SSF53474">
    <property type="entry name" value="alpha/beta-Hydrolases"/>
    <property type="match status" value="1"/>
</dbReference>
<dbReference type="InterPro" id="IPR050309">
    <property type="entry name" value="Type-B_Carboxylest/Lipase"/>
</dbReference>
<dbReference type="InterPro" id="IPR019819">
    <property type="entry name" value="Carboxylesterase_B_CS"/>
</dbReference>
<feature type="signal peptide" evidence="3">
    <location>
        <begin position="1"/>
        <end position="22"/>
    </location>
</feature>
<evidence type="ECO:0000259" key="4">
    <source>
        <dbReference type="Pfam" id="PF00135"/>
    </source>
</evidence>
<dbReference type="OrthoDB" id="9775851at2"/>
<protein>
    <recommendedName>
        <fullName evidence="3">Carboxylic ester hydrolase</fullName>
        <ecNumber evidence="3">3.1.1.-</ecNumber>
    </recommendedName>
</protein>
<dbReference type="Gene3D" id="3.40.50.1820">
    <property type="entry name" value="alpha/beta hydrolase"/>
    <property type="match status" value="1"/>
</dbReference>
<keyword evidence="3" id="KW-0732">Signal</keyword>
<feature type="domain" description="Carboxylesterase type B" evidence="4">
    <location>
        <begin position="31"/>
        <end position="512"/>
    </location>
</feature>
<dbReference type="InParanoid" id="A0A371RI51"/>
<dbReference type="Proteomes" id="UP000264589">
    <property type="component" value="Unassembled WGS sequence"/>
</dbReference>
<comment type="similarity">
    <text evidence="1 3">Belongs to the type-B carboxylesterase/lipase family.</text>
</comment>
<proteinExistence type="inferred from homology"/>
<evidence type="ECO:0000313" key="6">
    <source>
        <dbReference type="Proteomes" id="UP000264589"/>
    </source>
</evidence>
<evidence type="ECO:0000313" key="5">
    <source>
        <dbReference type="EMBL" id="RFB05137.1"/>
    </source>
</evidence>
<dbReference type="InterPro" id="IPR029058">
    <property type="entry name" value="AB_hydrolase_fold"/>
</dbReference>
<dbReference type="EC" id="3.1.1.-" evidence="3"/>
<reference evidence="5 6" key="1">
    <citation type="submission" date="2018-08" db="EMBL/GenBank/DDBJ databases">
        <title>Parvularcula sp. SM1705, isolated from surface water of the South Sea China.</title>
        <authorList>
            <person name="Sun L."/>
        </authorList>
    </citation>
    <scope>NUCLEOTIDE SEQUENCE [LARGE SCALE GENOMIC DNA]</scope>
    <source>
        <strain evidence="5 6">SM1705</strain>
    </source>
</reference>
<dbReference type="Pfam" id="PF00135">
    <property type="entry name" value="COesterase"/>
    <property type="match status" value="1"/>
</dbReference>
<evidence type="ECO:0000256" key="3">
    <source>
        <dbReference type="RuleBase" id="RU361235"/>
    </source>
</evidence>
<evidence type="ECO:0000256" key="2">
    <source>
        <dbReference type="ARBA" id="ARBA00022801"/>
    </source>
</evidence>
<organism evidence="5 6">
    <name type="scientific">Parvularcula marina</name>
    <dbReference type="NCBI Taxonomy" id="2292771"/>
    <lineage>
        <taxon>Bacteria</taxon>
        <taxon>Pseudomonadati</taxon>
        <taxon>Pseudomonadota</taxon>
        <taxon>Alphaproteobacteria</taxon>
        <taxon>Parvularculales</taxon>
        <taxon>Parvularculaceae</taxon>
        <taxon>Parvularcula</taxon>
    </lineage>
</organism>
<dbReference type="PROSITE" id="PS00122">
    <property type="entry name" value="CARBOXYLESTERASE_B_1"/>
    <property type="match status" value="1"/>
</dbReference>
<accession>A0A371RI51</accession>
<dbReference type="GO" id="GO:0016787">
    <property type="term" value="F:hydrolase activity"/>
    <property type="evidence" value="ECO:0007669"/>
    <property type="project" value="UniProtKB-KW"/>
</dbReference>
<dbReference type="InterPro" id="IPR002018">
    <property type="entry name" value="CarbesteraseB"/>
</dbReference>
<sequence length="554" mass="59790">MHKSFQSLICLCAVLLSGCADAGDDHVADDKPVVSAPAGKVKGVAQDGINIFKGIPYAEAPVGDMRWKPTVRLAAWDGVKDAQEFGPACVQPQLKNASSESVYAYDIGEISEDCLTLNIWAPEDAKDAPVFFWIHGGALRAGSGKEPLYEGTKFAEQGVIVVSVNYRLGVLGFYSHPELSAESPDGISGNYGLLDQVAALEWVKDNISAFGGDPEQVTIAGESAGALSVMYLMTSPKAEGLFDGAIAQSAYMVTTPALAEMQHGVPSAEDVGLATAKAMGAENIADLRAMDAQEVYEQANKVRFAPFGVVDGVIIPDQPVAVFERGEQAPVPLLVGFNSGEVKSMRALAPAAPDSAEDYEDVIRDRYGDLADEFLRLYPSDTLEDSIVATTRDALYGWTSERMAKYQTALGQSAYLYMFDHGYPAADERGLHGFHASELPYVFGTLDLTPMNWPKIPDTDAEKELSAAMTAYWANFAKTGTPSAPGAAEWASFDEDEAYMAFEDHPRADHHLMPGMYELHEETVCRRRAAGSLPWNWNTGLWSPVLPSETADCP</sequence>
<feature type="chain" id="PRO_5016481325" description="Carboxylic ester hydrolase" evidence="3">
    <location>
        <begin position="23"/>
        <end position="554"/>
    </location>
</feature>
<keyword evidence="6" id="KW-1185">Reference proteome</keyword>
<dbReference type="PROSITE" id="PS00941">
    <property type="entry name" value="CARBOXYLESTERASE_B_2"/>
    <property type="match status" value="1"/>
</dbReference>
<dbReference type="AlphaFoldDB" id="A0A371RI51"/>
<dbReference type="EMBL" id="QUQO01000001">
    <property type="protein sequence ID" value="RFB05137.1"/>
    <property type="molecule type" value="Genomic_DNA"/>
</dbReference>
<dbReference type="RefSeq" id="WP_116391768.1">
    <property type="nucleotide sequence ID" value="NZ_QUQO01000001.1"/>
</dbReference>
<dbReference type="PANTHER" id="PTHR11559">
    <property type="entry name" value="CARBOXYLESTERASE"/>
    <property type="match status" value="1"/>
</dbReference>
<evidence type="ECO:0000256" key="1">
    <source>
        <dbReference type="ARBA" id="ARBA00005964"/>
    </source>
</evidence>
<gene>
    <name evidence="5" type="ORF">DX908_07655</name>
</gene>
<comment type="caution">
    <text evidence="5">The sequence shown here is derived from an EMBL/GenBank/DDBJ whole genome shotgun (WGS) entry which is preliminary data.</text>
</comment>
<dbReference type="PROSITE" id="PS51257">
    <property type="entry name" value="PROKAR_LIPOPROTEIN"/>
    <property type="match status" value="1"/>
</dbReference>